<keyword evidence="1" id="KW-0540">Nuclease</keyword>
<dbReference type="EC" id="3.1.31.1" evidence="5"/>
<dbReference type="PROSITE" id="PS51257">
    <property type="entry name" value="PROKAR_LIPOPROTEIN"/>
    <property type="match status" value="1"/>
</dbReference>
<dbReference type="RefSeq" id="WP_179615170.1">
    <property type="nucleotide sequence ID" value="NZ_CP059163.1"/>
</dbReference>
<organism evidence="5 6">
    <name type="scientific">Nocardioides marinisabuli</name>
    <dbReference type="NCBI Taxonomy" id="419476"/>
    <lineage>
        <taxon>Bacteria</taxon>
        <taxon>Bacillati</taxon>
        <taxon>Actinomycetota</taxon>
        <taxon>Actinomycetes</taxon>
        <taxon>Propionibacteriales</taxon>
        <taxon>Nocardioidaceae</taxon>
        <taxon>Nocardioides</taxon>
    </lineage>
</organism>
<dbReference type="AlphaFoldDB" id="A0A7Y9F0J7"/>
<dbReference type="InterPro" id="IPR016071">
    <property type="entry name" value="Staphylococal_nuclease_OB-fold"/>
</dbReference>
<dbReference type="Proteomes" id="UP000516957">
    <property type="component" value="Unassembled WGS sequence"/>
</dbReference>
<dbReference type="EMBL" id="JACCBE010000001">
    <property type="protein sequence ID" value="NYD57403.1"/>
    <property type="molecule type" value="Genomic_DNA"/>
</dbReference>
<dbReference type="Gene3D" id="2.40.50.90">
    <property type="match status" value="1"/>
</dbReference>
<dbReference type="SUPFAM" id="SSF50199">
    <property type="entry name" value="Staphylococcal nuclease"/>
    <property type="match status" value="1"/>
</dbReference>
<evidence type="ECO:0000259" key="4">
    <source>
        <dbReference type="PROSITE" id="PS50830"/>
    </source>
</evidence>
<accession>A0A7Y9F0J7</accession>
<name>A0A7Y9F0J7_9ACTN</name>
<feature type="domain" description="TNase-like" evidence="4">
    <location>
        <begin position="48"/>
        <end position="189"/>
    </location>
</feature>
<comment type="caution">
    <text evidence="5">The sequence shown here is derived from an EMBL/GenBank/DDBJ whole genome shotgun (WGS) entry which is preliminary data.</text>
</comment>
<dbReference type="PANTHER" id="PTHR12302">
    <property type="entry name" value="EBNA2 BINDING PROTEIN P100"/>
    <property type="match status" value="1"/>
</dbReference>
<dbReference type="SMART" id="SM00318">
    <property type="entry name" value="SNc"/>
    <property type="match status" value="1"/>
</dbReference>
<evidence type="ECO:0000256" key="3">
    <source>
        <dbReference type="ARBA" id="ARBA00022801"/>
    </source>
</evidence>
<sequence length="190" mass="19468">MDVRWMPVAGLAVVLLAGCTDVGGVGGVGAGGVVTVPEQAPAPVDGGGRERGEVVRIVDGDTLYLRGDGALLGDGGADGTAVRLLQIDTPETVAPGSPVECWGPEASAALEDLVPPGSGVSVEADDELLDRYGRTLLYVYDADGEMVNLAMVRAGHAEAVLYEPNDRHISAMRAAESEAREAGRGLWGAC</sequence>
<evidence type="ECO:0000256" key="2">
    <source>
        <dbReference type="ARBA" id="ARBA00022759"/>
    </source>
</evidence>
<evidence type="ECO:0000313" key="5">
    <source>
        <dbReference type="EMBL" id="NYD57403.1"/>
    </source>
</evidence>
<dbReference type="PANTHER" id="PTHR12302:SF3">
    <property type="entry name" value="SERINE_THREONINE-PROTEIN KINASE 31"/>
    <property type="match status" value="1"/>
</dbReference>
<keyword evidence="3 5" id="KW-0378">Hydrolase</keyword>
<gene>
    <name evidence="5" type="ORF">BKA08_001641</name>
</gene>
<dbReference type="PROSITE" id="PS50830">
    <property type="entry name" value="TNASE_3"/>
    <property type="match status" value="1"/>
</dbReference>
<evidence type="ECO:0000256" key="1">
    <source>
        <dbReference type="ARBA" id="ARBA00022722"/>
    </source>
</evidence>
<protein>
    <submittedName>
        <fullName evidence="5">Micrococcal nuclease</fullName>
        <ecNumber evidence="5">3.1.31.1</ecNumber>
    </submittedName>
</protein>
<proteinExistence type="predicted"/>
<keyword evidence="6" id="KW-1185">Reference proteome</keyword>
<keyword evidence="2" id="KW-0255">Endonuclease</keyword>
<reference evidence="5 6" key="1">
    <citation type="submission" date="2020-07" db="EMBL/GenBank/DDBJ databases">
        <title>Sequencing the genomes of 1000 actinobacteria strains.</title>
        <authorList>
            <person name="Klenk H.-P."/>
        </authorList>
    </citation>
    <scope>NUCLEOTIDE SEQUENCE [LARGE SCALE GENOMIC DNA]</scope>
    <source>
        <strain evidence="5 6">DSM 18965</strain>
    </source>
</reference>
<dbReference type="InterPro" id="IPR035437">
    <property type="entry name" value="SNase_OB-fold_sf"/>
</dbReference>
<dbReference type="GO" id="GO:1990599">
    <property type="term" value="F:3' overhang single-stranded DNA endodeoxyribonuclease activity"/>
    <property type="evidence" value="ECO:0007669"/>
    <property type="project" value="UniProtKB-EC"/>
</dbReference>
<dbReference type="Pfam" id="PF00565">
    <property type="entry name" value="SNase"/>
    <property type="match status" value="1"/>
</dbReference>
<evidence type="ECO:0000313" key="6">
    <source>
        <dbReference type="Proteomes" id="UP000516957"/>
    </source>
</evidence>